<name>A0A0H0XQ43_9SPHN</name>
<protein>
    <recommendedName>
        <fullName evidence="4">DUF2306 domain-containing protein</fullName>
    </recommendedName>
</protein>
<accession>A0A0H0XQ43</accession>
<keyword evidence="1" id="KW-0472">Membrane</keyword>
<keyword evidence="1" id="KW-1133">Transmembrane helix</keyword>
<keyword evidence="3" id="KW-1185">Reference proteome</keyword>
<comment type="caution">
    <text evidence="2">The sequence shown here is derived from an EMBL/GenBank/DDBJ whole genome shotgun (WGS) entry which is preliminary data.</text>
</comment>
<feature type="transmembrane region" description="Helical" evidence="1">
    <location>
        <begin position="98"/>
        <end position="117"/>
    </location>
</feature>
<dbReference type="EMBL" id="LBHU01000001">
    <property type="protein sequence ID" value="KLI64449.1"/>
    <property type="molecule type" value="Genomic_DNA"/>
</dbReference>
<reference evidence="2 3" key="1">
    <citation type="submission" date="2015-04" db="EMBL/GenBank/DDBJ databases">
        <title>The draft genome sequence of Erythrobacter marinus HWDM-33.</title>
        <authorList>
            <person name="Zhuang L."/>
            <person name="Liu Y."/>
            <person name="Shao Z."/>
        </authorList>
    </citation>
    <scope>NUCLEOTIDE SEQUENCE [LARGE SCALE GENOMIC DNA]</scope>
    <source>
        <strain evidence="2 3">HWDM-33</strain>
    </source>
</reference>
<feature type="transmembrane region" description="Helical" evidence="1">
    <location>
        <begin position="123"/>
        <end position="145"/>
    </location>
</feature>
<feature type="transmembrane region" description="Helical" evidence="1">
    <location>
        <begin position="12"/>
        <end position="36"/>
    </location>
</feature>
<dbReference type="InterPro" id="IPR018750">
    <property type="entry name" value="DUF2306_membrane"/>
</dbReference>
<organism evidence="2 3">
    <name type="scientific">Aurantiacibacter marinus</name>
    <dbReference type="NCBI Taxonomy" id="874156"/>
    <lineage>
        <taxon>Bacteria</taxon>
        <taxon>Pseudomonadati</taxon>
        <taxon>Pseudomonadota</taxon>
        <taxon>Alphaproteobacteria</taxon>
        <taxon>Sphingomonadales</taxon>
        <taxon>Erythrobacteraceae</taxon>
        <taxon>Aurantiacibacter</taxon>
    </lineage>
</organism>
<feature type="transmembrane region" description="Helical" evidence="1">
    <location>
        <begin position="157"/>
        <end position="178"/>
    </location>
</feature>
<dbReference type="PATRIC" id="fig|874156.12.peg.477"/>
<feature type="transmembrane region" description="Helical" evidence="1">
    <location>
        <begin position="198"/>
        <end position="217"/>
    </location>
</feature>
<dbReference type="AlphaFoldDB" id="A0A0H0XQ43"/>
<gene>
    <name evidence="2" type="ORF">AAV99_02285</name>
</gene>
<dbReference type="Proteomes" id="UP000053455">
    <property type="component" value="Unassembled WGS sequence"/>
</dbReference>
<sequence>MALTWSIRALAAVVWLSGALFALFILAFYLCAIAKGEPAAWNAFLPALYAEGQSPAASIGIGVHFALGAVILLLGPVQFIGAVRRRWPRMHRIIGRTYVASALLTAIGGLVFISLRGTVGGPLMSVGFALYGILMGAAALLTIHHARNRQFKRHRAWAIRLFALAIGSWLYRMDYGFWFALFGKAGHTADFSGTFDKIMVFWFYLPNLLVAEFVIRTADRDFPTFARRIAIMLFAGASAFIALATFFFTSKAWGPAIAWGLGLGE</sequence>
<keyword evidence="1" id="KW-0812">Transmembrane</keyword>
<proteinExistence type="predicted"/>
<dbReference type="Pfam" id="PF10067">
    <property type="entry name" value="DUF2306"/>
    <property type="match status" value="1"/>
</dbReference>
<dbReference type="RefSeq" id="WP_047092313.1">
    <property type="nucleotide sequence ID" value="NZ_LBHU01000001.1"/>
</dbReference>
<feature type="transmembrane region" description="Helical" evidence="1">
    <location>
        <begin position="229"/>
        <end position="249"/>
    </location>
</feature>
<dbReference type="OrthoDB" id="8759010at2"/>
<evidence type="ECO:0000256" key="1">
    <source>
        <dbReference type="SAM" id="Phobius"/>
    </source>
</evidence>
<evidence type="ECO:0008006" key="4">
    <source>
        <dbReference type="Google" id="ProtNLM"/>
    </source>
</evidence>
<feature type="transmembrane region" description="Helical" evidence="1">
    <location>
        <begin position="56"/>
        <end position="77"/>
    </location>
</feature>
<evidence type="ECO:0000313" key="2">
    <source>
        <dbReference type="EMBL" id="KLI64449.1"/>
    </source>
</evidence>
<evidence type="ECO:0000313" key="3">
    <source>
        <dbReference type="Proteomes" id="UP000053455"/>
    </source>
</evidence>